<protein>
    <submittedName>
        <fullName evidence="1">Uncharacterized protein</fullName>
    </submittedName>
</protein>
<accession>A0ACC0UE42</accession>
<proteinExistence type="predicted"/>
<organism evidence="1 2">
    <name type="scientific">Russula earlei</name>
    <dbReference type="NCBI Taxonomy" id="71964"/>
    <lineage>
        <taxon>Eukaryota</taxon>
        <taxon>Fungi</taxon>
        <taxon>Dikarya</taxon>
        <taxon>Basidiomycota</taxon>
        <taxon>Agaricomycotina</taxon>
        <taxon>Agaricomycetes</taxon>
        <taxon>Russulales</taxon>
        <taxon>Russulaceae</taxon>
        <taxon>Russula</taxon>
    </lineage>
</organism>
<dbReference type="EMBL" id="JAGFNK010000053">
    <property type="protein sequence ID" value="KAI9509891.1"/>
    <property type="molecule type" value="Genomic_DNA"/>
</dbReference>
<comment type="caution">
    <text evidence="1">The sequence shown here is derived from an EMBL/GenBank/DDBJ whole genome shotgun (WGS) entry which is preliminary data.</text>
</comment>
<keyword evidence="2" id="KW-1185">Reference proteome</keyword>
<dbReference type="Proteomes" id="UP001207468">
    <property type="component" value="Unassembled WGS sequence"/>
</dbReference>
<evidence type="ECO:0000313" key="2">
    <source>
        <dbReference type="Proteomes" id="UP001207468"/>
    </source>
</evidence>
<reference evidence="1" key="1">
    <citation type="submission" date="2021-03" db="EMBL/GenBank/DDBJ databases">
        <title>Evolutionary priming and transition to the ectomycorrhizal habit in an iconic lineage of mushroom-forming fungi: is preadaptation a requirement?</title>
        <authorList>
            <consortium name="DOE Joint Genome Institute"/>
            <person name="Looney B.P."/>
            <person name="Miyauchi S."/>
            <person name="Morin E."/>
            <person name="Drula E."/>
            <person name="Courty P.E."/>
            <person name="Chicoki N."/>
            <person name="Fauchery L."/>
            <person name="Kohler A."/>
            <person name="Kuo A."/>
            <person name="LaButti K."/>
            <person name="Pangilinan J."/>
            <person name="Lipzen A."/>
            <person name="Riley R."/>
            <person name="Andreopoulos W."/>
            <person name="He G."/>
            <person name="Johnson J."/>
            <person name="Barry K.W."/>
            <person name="Grigoriev I.V."/>
            <person name="Nagy L."/>
            <person name="Hibbett D."/>
            <person name="Henrissat B."/>
            <person name="Matheny P.B."/>
            <person name="Labbe J."/>
            <person name="Martin A.F."/>
        </authorList>
    </citation>
    <scope>NUCLEOTIDE SEQUENCE</scope>
    <source>
        <strain evidence="1">BPL698</strain>
    </source>
</reference>
<sequence length="328" mass="36889">MSDELASQLEHSRYGCLLAASCLSCPSLRDADRQSLERSVASTVLIFYDWFLTSGDESDFLWRKKRSNYARILFIFARYPALASTVMDLLPATYKLDEVGTCFRSVAIIFSELIFATRTWAIWERSRPMMVFLVVLSIGAIVTAFAKTPRHGINIVGLAPAMPSTTDSQQCQILADAVSHAWVLPYFSIMVSEAVLLALTLYKVLQYHRGIPKQLRSKLLHVLWVDGVIYFVFMLFLGILNVMLVLDISGFPLRGGASQLQTVFHSILSTRITLHTAKVLKQDIIDSRSNVVHYRVSTRIEFADRSDAAGEAISEGRACDDIELPRRR</sequence>
<name>A0ACC0UE42_9AGAM</name>
<evidence type="ECO:0000313" key="1">
    <source>
        <dbReference type="EMBL" id="KAI9509891.1"/>
    </source>
</evidence>
<gene>
    <name evidence="1" type="ORF">F5148DRAFT_1183655</name>
</gene>